<evidence type="ECO:0000313" key="2">
    <source>
        <dbReference type="Proteomes" id="UP000887013"/>
    </source>
</evidence>
<reference evidence="1" key="1">
    <citation type="submission" date="2020-08" db="EMBL/GenBank/DDBJ databases">
        <title>Multicomponent nature underlies the extraordinary mechanical properties of spider dragline silk.</title>
        <authorList>
            <person name="Kono N."/>
            <person name="Nakamura H."/>
            <person name="Mori M."/>
            <person name="Yoshida Y."/>
            <person name="Ohtoshi R."/>
            <person name="Malay A.D."/>
            <person name="Moran D.A.P."/>
            <person name="Tomita M."/>
            <person name="Numata K."/>
            <person name="Arakawa K."/>
        </authorList>
    </citation>
    <scope>NUCLEOTIDE SEQUENCE</scope>
</reference>
<dbReference type="AlphaFoldDB" id="A0A8X6UJ68"/>
<comment type="caution">
    <text evidence="1">The sequence shown here is derived from an EMBL/GenBank/DDBJ whole genome shotgun (WGS) entry which is preliminary data.</text>
</comment>
<name>A0A8X6UJ68_NEPPI</name>
<keyword evidence="2" id="KW-1185">Reference proteome</keyword>
<accession>A0A8X6UJ68</accession>
<protein>
    <submittedName>
        <fullName evidence="1">Uncharacterized protein</fullName>
    </submittedName>
</protein>
<gene>
    <name evidence="1" type="ORF">NPIL_176801</name>
</gene>
<dbReference type="EMBL" id="BMAW01030270">
    <property type="protein sequence ID" value="GFU15675.1"/>
    <property type="molecule type" value="Genomic_DNA"/>
</dbReference>
<organism evidence="1 2">
    <name type="scientific">Nephila pilipes</name>
    <name type="common">Giant wood spider</name>
    <name type="synonym">Nephila maculata</name>
    <dbReference type="NCBI Taxonomy" id="299642"/>
    <lineage>
        <taxon>Eukaryota</taxon>
        <taxon>Metazoa</taxon>
        <taxon>Ecdysozoa</taxon>
        <taxon>Arthropoda</taxon>
        <taxon>Chelicerata</taxon>
        <taxon>Arachnida</taxon>
        <taxon>Araneae</taxon>
        <taxon>Araneomorphae</taxon>
        <taxon>Entelegynae</taxon>
        <taxon>Araneoidea</taxon>
        <taxon>Nephilidae</taxon>
        <taxon>Nephila</taxon>
    </lineage>
</organism>
<proteinExistence type="predicted"/>
<dbReference type="Proteomes" id="UP000887013">
    <property type="component" value="Unassembled WGS sequence"/>
</dbReference>
<sequence>MEFACHALPSLREPRFGNLVTIDDGSIKEGGRGSRDPVEGVDKIQGRCRALVSRREVPRNPRRELYNGGEWSHMSQGNVFCAARATT</sequence>
<evidence type="ECO:0000313" key="1">
    <source>
        <dbReference type="EMBL" id="GFU15675.1"/>
    </source>
</evidence>